<accession>A0A1W2APE1</accession>
<evidence type="ECO:0000259" key="1">
    <source>
        <dbReference type="Pfam" id="PF13302"/>
    </source>
</evidence>
<dbReference type="Pfam" id="PF13302">
    <property type="entry name" value="Acetyltransf_3"/>
    <property type="match status" value="1"/>
</dbReference>
<dbReference type="InterPro" id="IPR000182">
    <property type="entry name" value="GNAT_dom"/>
</dbReference>
<dbReference type="Gene3D" id="3.40.630.30">
    <property type="match status" value="1"/>
</dbReference>
<dbReference type="STRING" id="504486.SAMN05660703_2108"/>
<dbReference type="PANTHER" id="PTHR43792:SF1">
    <property type="entry name" value="N-ACETYLTRANSFERASE DOMAIN-CONTAINING PROTEIN"/>
    <property type="match status" value="1"/>
</dbReference>
<feature type="domain" description="N-acetyltransferase" evidence="1">
    <location>
        <begin position="12"/>
        <end position="153"/>
    </location>
</feature>
<sequence>MNFLMNGETSERLSFRKLTAADFNLWLPFHQDKRTSQYWSGLPNNPVDACKADFDRTFYRYNHDLGGKLALIEKKTNNFIGLCGLLIQEVDNKSELEIAYSLLPNYWHNGFAMEAAQQCKLFATTNKLADTLISIIQIDNIPSQKVALSIGMQIDKKTTYHDNQVYIFRVAL</sequence>
<dbReference type="InterPro" id="IPR051531">
    <property type="entry name" value="N-acetyltransferase"/>
</dbReference>
<organism evidence="2 3">
    <name type="scientific">Cellulophaga tyrosinoxydans</name>
    <dbReference type="NCBI Taxonomy" id="504486"/>
    <lineage>
        <taxon>Bacteria</taxon>
        <taxon>Pseudomonadati</taxon>
        <taxon>Bacteroidota</taxon>
        <taxon>Flavobacteriia</taxon>
        <taxon>Flavobacteriales</taxon>
        <taxon>Flavobacteriaceae</taxon>
        <taxon>Cellulophaga</taxon>
    </lineage>
</organism>
<dbReference type="RefSeq" id="WP_084061446.1">
    <property type="nucleotide sequence ID" value="NZ_FWXO01000003.1"/>
</dbReference>
<dbReference type="InterPro" id="IPR016181">
    <property type="entry name" value="Acyl_CoA_acyltransferase"/>
</dbReference>
<proteinExistence type="predicted"/>
<name>A0A1W2APE1_9FLAO</name>
<dbReference type="Proteomes" id="UP000192360">
    <property type="component" value="Unassembled WGS sequence"/>
</dbReference>
<dbReference type="EMBL" id="FWXO01000003">
    <property type="protein sequence ID" value="SMC62533.1"/>
    <property type="molecule type" value="Genomic_DNA"/>
</dbReference>
<keyword evidence="3" id="KW-1185">Reference proteome</keyword>
<evidence type="ECO:0000313" key="2">
    <source>
        <dbReference type="EMBL" id="SMC62533.1"/>
    </source>
</evidence>
<dbReference type="GO" id="GO:0016747">
    <property type="term" value="F:acyltransferase activity, transferring groups other than amino-acyl groups"/>
    <property type="evidence" value="ECO:0007669"/>
    <property type="project" value="InterPro"/>
</dbReference>
<gene>
    <name evidence="2" type="ORF">SAMN05660703_2108</name>
</gene>
<dbReference type="AlphaFoldDB" id="A0A1W2APE1"/>
<reference evidence="2 3" key="1">
    <citation type="submission" date="2017-04" db="EMBL/GenBank/DDBJ databases">
        <authorList>
            <person name="Afonso C.L."/>
            <person name="Miller P.J."/>
            <person name="Scott M.A."/>
            <person name="Spackman E."/>
            <person name="Goraichik I."/>
            <person name="Dimitrov K.M."/>
            <person name="Suarez D.L."/>
            <person name="Swayne D.E."/>
        </authorList>
    </citation>
    <scope>NUCLEOTIDE SEQUENCE [LARGE SCALE GENOMIC DNA]</scope>
    <source>
        <strain evidence="2 3">DSM 21164</strain>
    </source>
</reference>
<protein>
    <submittedName>
        <fullName evidence="2">Protein N-acetyltransferase, RimJ/RimL family</fullName>
    </submittedName>
</protein>
<dbReference type="OrthoDB" id="9788916at2"/>
<dbReference type="PANTHER" id="PTHR43792">
    <property type="entry name" value="GNAT FAMILY, PUTATIVE (AFU_ORTHOLOGUE AFUA_3G00765)-RELATED-RELATED"/>
    <property type="match status" value="1"/>
</dbReference>
<evidence type="ECO:0000313" key="3">
    <source>
        <dbReference type="Proteomes" id="UP000192360"/>
    </source>
</evidence>
<dbReference type="SUPFAM" id="SSF55729">
    <property type="entry name" value="Acyl-CoA N-acyltransferases (Nat)"/>
    <property type="match status" value="1"/>
</dbReference>
<keyword evidence="2" id="KW-0808">Transferase</keyword>